<dbReference type="PIRSF" id="PIRSF006446">
    <property type="entry name" value="Cyt_quinol_oxidase_1"/>
    <property type="match status" value="1"/>
</dbReference>
<evidence type="ECO:0000256" key="1">
    <source>
        <dbReference type="ARBA" id="ARBA00004651"/>
    </source>
</evidence>
<feature type="transmembrane region" description="Helical" evidence="12">
    <location>
        <begin position="217"/>
        <end position="240"/>
    </location>
</feature>
<evidence type="ECO:0000256" key="5">
    <source>
        <dbReference type="ARBA" id="ARBA00022617"/>
    </source>
</evidence>
<keyword evidence="10" id="KW-0408">Iron</keyword>
<evidence type="ECO:0000256" key="3">
    <source>
        <dbReference type="ARBA" id="ARBA00022448"/>
    </source>
</evidence>
<evidence type="ECO:0000256" key="6">
    <source>
        <dbReference type="ARBA" id="ARBA00022692"/>
    </source>
</evidence>
<feature type="transmembrane region" description="Helical" evidence="12">
    <location>
        <begin position="127"/>
        <end position="150"/>
    </location>
</feature>
<keyword evidence="14" id="KW-1185">Reference proteome</keyword>
<proteinExistence type="inferred from homology"/>
<dbReference type="RefSeq" id="WP_106617407.1">
    <property type="nucleotide sequence ID" value="NZ_PYAX01000007.1"/>
</dbReference>
<dbReference type="OrthoDB" id="9807042at2"/>
<dbReference type="PANTHER" id="PTHR30365">
    <property type="entry name" value="CYTOCHROME D UBIQUINOL OXIDASE"/>
    <property type="match status" value="1"/>
</dbReference>
<evidence type="ECO:0000256" key="11">
    <source>
        <dbReference type="ARBA" id="ARBA00023136"/>
    </source>
</evidence>
<evidence type="ECO:0000313" key="13">
    <source>
        <dbReference type="EMBL" id="PSL54350.1"/>
    </source>
</evidence>
<evidence type="ECO:0000256" key="2">
    <source>
        <dbReference type="ARBA" id="ARBA00009819"/>
    </source>
</evidence>
<feature type="transmembrane region" description="Helical" evidence="12">
    <location>
        <begin position="180"/>
        <end position="205"/>
    </location>
</feature>
<feature type="transmembrane region" description="Helical" evidence="12">
    <location>
        <begin position="90"/>
        <end position="115"/>
    </location>
</feature>
<feature type="transmembrane region" description="Helical" evidence="12">
    <location>
        <begin position="295"/>
        <end position="315"/>
    </location>
</feature>
<keyword evidence="8" id="KW-0249">Electron transport</keyword>
<keyword evidence="9 12" id="KW-1133">Transmembrane helix</keyword>
<dbReference type="InterPro" id="IPR002585">
    <property type="entry name" value="Cyt-d_ubiquinol_oxidase_su_1"/>
</dbReference>
<comment type="similarity">
    <text evidence="2">Belongs to the cytochrome ubiquinol oxidase subunit 1 family.</text>
</comment>
<evidence type="ECO:0000256" key="8">
    <source>
        <dbReference type="ARBA" id="ARBA00022982"/>
    </source>
</evidence>
<keyword evidence="4" id="KW-1003">Cell membrane</keyword>
<dbReference type="GO" id="GO:0046872">
    <property type="term" value="F:metal ion binding"/>
    <property type="evidence" value="ECO:0007669"/>
    <property type="project" value="UniProtKB-KW"/>
</dbReference>
<dbReference type="EMBL" id="PYAX01000007">
    <property type="protein sequence ID" value="PSL54350.1"/>
    <property type="molecule type" value="Genomic_DNA"/>
</dbReference>
<evidence type="ECO:0000256" key="7">
    <source>
        <dbReference type="ARBA" id="ARBA00022723"/>
    </source>
</evidence>
<comment type="caution">
    <text evidence="13">The sequence shown here is derived from an EMBL/GenBank/DDBJ whole genome shotgun (WGS) entry which is preliminary data.</text>
</comment>
<dbReference type="GO" id="GO:0009055">
    <property type="term" value="F:electron transfer activity"/>
    <property type="evidence" value="ECO:0007669"/>
    <property type="project" value="InterPro"/>
</dbReference>
<dbReference type="GO" id="GO:0019646">
    <property type="term" value="P:aerobic electron transport chain"/>
    <property type="evidence" value="ECO:0007669"/>
    <property type="project" value="InterPro"/>
</dbReference>
<organism evidence="13 14">
    <name type="scientific">Saccharothrix carnea</name>
    <dbReference type="NCBI Taxonomy" id="1280637"/>
    <lineage>
        <taxon>Bacteria</taxon>
        <taxon>Bacillati</taxon>
        <taxon>Actinomycetota</taxon>
        <taxon>Actinomycetes</taxon>
        <taxon>Pseudonocardiales</taxon>
        <taxon>Pseudonocardiaceae</taxon>
        <taxon>Saccharothrix</taxon>
    </lineage>
</organism>
<feature type="transmembrane region" description="Helical" evidence="12">
    <location>
        <begin position="16"/>
        <end position="36"/>
    </location>
</feature>
<dbReference type="GO" id="GO:0070069">
    <property type="term" value="C:cytochrome complex"/>
    <property type="evidence" value="ECO:0007669"/>
    <property type="project" value="InterPro"/>
</dbReference>
<feature type="transmembrane region" description="Helical" evidence="12">
    <location>
        <begin position="57"/>
        <end position="78"/>
    </location>
</feature>
<evidence type="ECO:0000256" key="9">
    <source>
        <dbReference type="ARBA" id="ARBA00022989"/>
    </source>
</evidence>
<dbReference type="GO" id="GO:0020037">
    <property type="term" value="F:heme binding"/>
    <property type="evidence" value="ECO:0007669"/>
    <property type="project" value="TreeGrafter"/>
</dbReference>
<protein>
    <submittedName>
        <fullName evidence="13">Cytochrome d ubiquinol oxidase subunit I</fullName>
    </submittedName>
</protein>
<feature type="transmembrane region" description="Helical" evidence="12">
    <location>
        <begin position="260"/>
        <end position="283"/>
    </location>
</feature>
<comment type="subcellular location">
    <subcellularLocation>
        <location evidence="1">Cell membrane</location>
        <topology evidence="1">Multi-pass membrane protein</topology>
    </subcellularLocation>
</comment>
<keyword evidence="11 12" id="KW-0472">Membrane</keyword>
<keyword evidence="7" id="KW-0479">Metal-binding</keyword>
<reference evidence="13 14" key="1">
    <citation type="submission" date="2018-03" db="EMBL/GenBank/DDBJ databases">
        <title>Genomic Encyclopedia of Type Strains, Phase III (KMG-III): the genomes of soil and plant-associated and newly described type strains.</title>
        <authorList>
            <person name="Whitman W."/>
        </authorList>
    </citation>
    <scope>NUCLEOTIDE SEQUENCE [LARGE SCALE GENOMIC DNA]</scope>
    <source>
        <strain evidence="13 14">CGMCC 4.7097</strain>
    </source>
</reference>
<dbReference type="Proteomes" id="UP000241118">
    <property type="component" value="Unassembled WGS sequence"/>
</dbReference>
<dbReference type="AlphaFoldDB" id="A0A2P8I7C1"/>
<evidence type="ECO:0000256" key="12">
    <source>
        <dbReference type="SAM" id="Phobius"/>
    </source>
</evidence>
<gene>
    <name evidence="13" type="ORF">B0I31_107409</name>
</gene>
<accession>A0A2P8I7C1</accession>
<dbReference type="PANTHER" id="PTHR30365:SF14">
    <property type="entry name" value="CYTOCHROME BD MENAQUINOL OXIDASE SUBUNIT I-RELATED"/>
    <property type="match status" value="1"/>
</dbReference>
<evidence type="ECO:0000256" key="4">
    <source>
        <dbReference type="ARBA" id="ARBA00022475"/>
    </source>
</evidence>
<evidence type="ECO:0000313" key="14">
    <source>
        <dbReference type="Proteomes" id="UP000241118"/>
    </source>
</evidence>
<dbReference type="GO" id="GO:0005886">
    <property type="term" value="C:plasma membrane"/>
    <property type="evidence" value="ECO:0007669"/>
    <property type="project" value="UniProtKB-SubCell"/>
</dbReference>
<sequence>MDALGLARLQFATTTSFHFLFVLLTLGLVTAVAVMQTRATLSADPVHARMTRFWGRLYVVNYALGIATGIVMEFQFGLNWSGLSTFAGDVFGAPLALETLVAFFLESTFLGLWIFGWDRLDKWVHLALIWLVALTAFASAFWIMMANAFLQNPAGHELRDGVLRMVDFSALVTNPTFGTAFLHVCFASLTVGGVFLTGVSAYHFIRRTAEVDFFRRSLRLGVVLTALATPMLIGFGFGQFPVVERYQPDKLDTVGALDGMGLGFMIQIGFVLLLVSWVTVPLLFRDWVVRLRFPLYLMVVGIPLPFVAAIGGWLFREVGRQPWLVQGVLTTQDAMSHVSRDQMLVSFIAFTGVFAVLAVADWVLIARLARRGPASSESDEAPVSPLVPVL</sequence>
<dbReference type="GO" id="GO:0016682">
    <property type="term" value="F:oxidoreductase activity, acting on diphenols and related substances as donors, oxygen as acceptor"/>
    <property type="evidence" value="ECO:0007669"/>
    <property type="project" value="TreeGrafter"/>
</dbReference>
<keyword evidence="3" id="KW-0813">Transport</keyword>
<name>A0A2P8I7C1_SACCR</name>
<keyword evidence="5" id="KW-0349">Heme</keyword>
<dbReference type="Pfam" id="PF01654">
    <property type="entry name" value="Cyt_bd_oxida_I"/>
    <property type="match status" value="2"/>
</dbReference>
<feature type="transmembrane region" description="Helical" evidence="12">
    <location>
        <begin position="343"/>
        <end position="365"/>
    </location>
</feature>
<keyword evidence="6 12" id="KW-0812">Transmembrane</keyword>
<evidence type="ECO:0000256" key="10">
    <source>
        <dbReference type="ARBA" id="ARBA00023004"/>
    </source>
</evidence>